<reference evidence="3" key="1">
    <citation type="submission" date="2021-01" db="EMBL/GenBank/DDBJ databases">
        <authorList>
            <person name="Kaushik A."/>
        </authorList>
    </citation>
    <scope>NUCLEOTIDE SEQUENCE</scope>
    <source>
        <strain evidence="3">Type strain: AG8-Rh-89/</strain>
    </source>
</reference>
<dbReference type="AlphaFoldDB" id="A0A8H3GXC7"/>
<dbReference type="PANTHER" id="PTHR13710:SF145">
    <property type="entry name" value="ATP-DEPENDENT DNA HELICASE"/>
    <property type="match status" value="1"/>
</dbReference>
<dbReference type="PANTHER" id="PTHR13710">
    <property type="entry name" value="DNA HELICASE RECQ FAMILY MEMBER"/>
    <property type="match status" value="1"/>
</dbReference>
<feature type="domain" description="Helicase ATP-binding" evidence="2">
    <location>
        <begin position="45"/>
        <end position="183"/>
    </location>
</feature>
<protein>
    <recommendedName>
        <fullName evidence="2">Helicase ATP-binding domain-containing protein</fullName>
    </recommendedName>
</protein>
<evidence type="ECO:0000256" key="1">
    <source>
        <dbReference type="ARBA" id="ARBA00005446"/>
    </source>
</evidence>
<evidence type="ECO:0000313" key="4">
    <source>
        <dbReference type="Proteomes" id="UP000663850"/>
    </source>
</evidence>
<dbReference type="Proteomes" id="UP000663850">
    <property type="component" value="Unassembled WGS sequence"/>
</dbReference>
<dbReference type="InterPro" id="IPR027417">
    <property type="entry name" value="P-loop_NTPase"/>
</dbReference>
<proteinExistence type="inferred from homology"/>
<dbReference type="Pfam" id="PF00270">
    <property type="entry name" value="DEAD"/>
    <property type="match status" value="1"/>
</dbReference>
<dbReference type="InterPro" id="IPR011545">
    <property type="entry name" value="DEAD/DEAH_box_helicase_dom"/>
</dbReference>
<name>A0A8H3GXC7_9AGAM</name>
<dbReference type="SUPFAM" id="SSF52540">
    <property type="entry name" value="P-loop containing nucleoside triphosphate hydrolases"/>
    <property type="match status" value="1"/>
</dbReference>
<gene>
    <name evidence="3" type="ORF">RDB_LOCUS62686</name>
</gene>
<comment type="caution">
    <text evidence="3">The sequence shown here is derived from an EMBL/GenBank/DDBJ whole genome shotgun (WGS) entry which is preliminary data.</text>
</comment>
<evidence type="ECO:0000313" key="3">
    <source>
        <dbReference type="EMBL" id="CAE6471075.1"/>
    </source>
</evidence>
<dbReference type="OrthoDB" id="3236522at2759"/>
<dbReference type="GO" id="GO:0005524">
    <property type="term" value="F:ATP binding"/>
    <property type="evidence" value="ECO:0007669"/>
    <property type="project" value="InterPro"/>
</dbReference>
<accession>A0A8H3GXC7</accession>
<sequence length="183" mass="20109">MEPVLDVSARDTWPAPLDRTPEQNLAILAYEKTEKMPYKYQVEVALALKSGRDVVCIAGTGAGKSMAFILPLFLGSKTIVWIVSPLNFIENQMAKNYQKFGLSAVAVNASTITPELILDIKKGKYQVVISSPEAYKDANKLRGALLSKELSSWQHITVVDEAHVIHTWANTCIEASSLESGFP</sequence>
<dbReference type="GO" id="GO:0005634">
    <property type="term" value="C:nucleus"/>
    <property type="evidence" value="ECO:0007669"/>
    <property type="project" value="TreeGrafter"/>
</dbReference>
<dbReference type="InterPro" id="IPR014001">
    <property type="entry name" value="Helicase_ATP-bd"/>
</dbReference>
<dbReference type="Gene3D" id="3.40.50.300">
    <property type="entry name" value="P-loop containing nucleotide triphosphate hydrolases"/>
    <property type="match status" value="1"/>
</dbReference>
<dbReference type="GO" id="GO:0003676">
    <property type="term" value="F:nucleic acid binding"/>
    <property type="evidence" value="ECO:0007669"/>
    <property type="project" value="InterPro"/>
</dbReference>
<dbReference type="GO" id="GO:0005694">
    <property type="term" value="C:chromosome"/>
    <property type="evidence" value="ECO:0007669"/>
    <property type="project" value="TreeGrafter"/>
</dbReference>
<organism evidence="3 4">
    <name type="scientific">Rhizoctonia solani</name>
    <dbReference type="NCBI Taxonomy" id="456999"/>
    <lineage>
        <taxon>Eukaryota</taxon>
        <taxon>Fungi</taxon>
        <taxon>Dikarya</taxon>
        <taxon>Basidiomycota</taxon>
        <taxon>Agaricomycotina</taxon>
        <taxon>Agaricomycetes</taxon>
        <taxon>Cantharellales</taxon>
        <taxon>Ceratobasidiaceae</taxon>
        <taxon>Rhizoctonia</taxon>
    </lineage>
</organism>
<dbReference type="PROSITE" id="PS51192">
    <property type="entry name" value="HELICASE_ATP_BIND_1"/>
    <property type="match status" value="1"/>
</dbReference>
<comment type="similarity">
    <text evidence="1">Belongs to the helicase family. RecQ subfamily.</text>
</comment>
<evidence type="ECO:0000259" key="2">
    <source>
        <dbReference type="PROSITE" id="PS51192"/>
    </source>
</evidence>
<dbReference type="EMBL" id="CAJMWZ010003199">
    <property type="protein sequence ID" value="CAE6471075.1"/>
    <property type="molecule type" value="Genomic_DNA"/>
</dbReference>